<sequence>MKFATILATVSLCALAASAPLPAESRRGLIPKPMDLVEKMSPNSGIPRLAGKLTKALGVLARLGQSRDEILYHGVPSK</sequence>
<protein>
    <submittedName>
        <fullName evidence="2">Uncharacterized protein</fullName>
    </submittedName>
</protein>
<keyword evidence="3" id="KW-1185">Reference proteome</keyword>
<dbReference type="AlphaFoldDB" id="S7ZLF3"/>
<gene>
    <name evidence="2" type="ORF">PDE_06114</name>
</gene>
<dbReference type="Proteomes" id="UP000019376">
    <property type="component" value="Unassembled WGS sequence"/>
</dbReference>
<dbReference type="EMBL" id="KB644413">
    <property type="protein sequence ID" value="EPS31159.1"/>
    <property type="molecule type" value="Genomic_DNA"/>
</dbReference>
<proteinExistence type="predicted"/>
<dbReference type="OrthoDB" id="4364135at2759"/>
<reference evidence="2 3" key="1">
    <citation type="journal article" date="2013" name="PLoS ONE">
        <title>Genomic and secretomic analyses reveal unique features of the lignocellulolytic enzyme system of Penicillium decumbens.</title>
        <authorList>
            <person name="Liu G."/>
            <person name="Zhang L."/>
            <person name="Wei X."/>
            <person name="Zou G."/>
            <person name="Qin Y."/>
            <person name="Ma L."/>
            <person name="Li J."/>
            <person name="Zheng H."/>
            <person name="Wang S."/>
            <person name="Wang C."/>
            <person name="Xun L."/>
            <person name="Zhao G.-P."/>
            <person name="Zhou Z."/>
            <person name="Qu Y."/>
        </authorList>
    </citation>
    <scope>NUCLEOTIDE SEQUENCE [LARGE SCALE GENOMIC DNA]</scope>
    <source>
        <strain evidence="3">114-2 / CGMCC 5302</strain>
    </source>
</reference>
<evidence type="ECO:0000313" key="3">
    <source>
        <dbReference type="Proteomes" id="UP000019376"/>
    </source>
</evidence>
<feature type="chain" id="PRO_5004547424" evidence="1">
    <location>
        <begin position="19"/>
        <end position="78"/>
    </location>
</feature>
<keyword evidence="1" id="KW-0732">Signal</keyword>
<feature type="signal peptide" evidence="1">
    <location>
        <begin position="1"/>
        <end position="18"/>
    </location>
</feature>
<evidence type="ECO:0000313" key="2">
    <source>
        <dbReference type="EMBL" id="EPS31159.1"/>
    </source>
</evidence>
<name>S7ZLF3_PENO1</name>
<organism evidence="2 3">
    <name type="scientific">Penicillium oxalicum (strain 114-2 / CGMCC 5302)</name>
    <name type="common">Penicillium decumbens</name>
    <dbReference type="NCBI Taxonomy" id="933388"/>
    <lineage>
        <taxon>Eukaryota</taxon>
        <taxon>Fungi</taxon>
        <taxon>Dikarya</taxon>
        <taxon>Ascomycota</taxon>
        <taxon>Pezizomycotina</taxon>
        <taxon>Eurotiomycetes</taxon>
        <taxon>Eurotiomycetidae</taxon>
        <taxon>Eurotiales</taxon>
        <taxon>Aspergillaceae</taxon>
        <taxon>Penicillium</taxon>
    </lineage>
</organism>
<evidence type="ECO:0000256" key="1">
    <source>
        <dbReference type="SAM" id="SignalP"/>
    </source>
</evidence>
<accession>S7ZLF3</accession>
<dbReference type="HOGENOM" id="CLU_2622791_0_0_1"/>